<name>A0ABW8VV18_9BACI</name>
<dbReference type="InterPro" id="IPR032710">
    <property type="entry name" value="NTF2-like_dom_sf"/>
</dbReference>
<dbReference type="Gene3D" id="3.10.450.50">
    <property type="match status" value="1"/>
</dbReference>
<reference evidence="2 3" key="1">
    <citation type="submission" date="2024-12" db="EMBL/GenBank/DDBJ databases">
        <authorList>
            <person name="Li X."/>
            <person name="Zhang D."/>
        </authorList>
    </citation>
    <scope>NUCLEOTIDE SEQUENCE [LARGE SCALE GENOMIC DNA]</scope>
    <source>
        <strain evidence="2 3">JCM19602</strain>
    </source>
</reference>
<dbReference type="Proteomes" id="UP001628668">
    <property type="component" value="Unassembled WGS sequence"/>
</dbReference>
<evidence type="ECO:0000313" key="3">
    <source>
        <dbReference type="Proteomes" id="UP001628668"/>
    </source>
</evidence>
<dbReference type="RefSeq" id="WP_411160559.1">
    <property type="nucleotide sequence ID" value="NZ_JBJOSA010000033.1"/>
</dbReference>
<keyword evidence="1" id="KW-0472">Membrane</keyword>
<comment type="caution">
    <text evidence="2">The sequence shown here is derived from an EMBL/GenBank/DDBJ whole genome shotgun (WGS) entry which is preliminary data.</text>
</comment>
<keyword evidence="1" id="KW-1133">Transmembrane helix</keyword>
<organism evidence="2 3">
    <name type="scientific">Rossellomorea oryzaecorticis</name>
    <dbReference type="NCBI Taxonomy" id="1396505"/>
    <lineage>
        <taxon>Bacteria</taxon>
        <taxon>Bacillati</taxon>
        <taxon>Bacillota</taxon>
        <taxon>Bacilli</taxon>
        <taxon>Bacillales</taxon>
        <taxon>Bacillaceae</taxon>
        <taxon>Rossellomorea</taxon>
    </lineage>
</organism>
<evidence type="ECO:0000313" key="2">
    <source>
        <dbReference type="EMBL" id="MFL8939217.1"/>
    </source>
</evidence>
<evidence type="ECO:0008006" key="4">
    <source>
        <dbReference type="Google" id="ProtNLM"/>
    </source>
</evidence>
<keyword evidence="1" id="KW-0812">Transmembrane</keyword>
<dbReference type="SUPFAM" id="SSF54427">
    <property type="entry name" value="NTF2-like"/>
    <property type="match status" value="1"/>
</dbReference>
<feature type="transmembrane region" description="Helical" evidence="1">
    <location>
        <begin position="20"/>
        <end position="42"/>
    </location>
</feature>
<gene>
    <name evidence="2" type="ORF">ACKA06_20870</name>
</gene>
<sequence>MSGLKNRLDGLRVTGFREIGLIIGYKIALVLYSIFLSIIFIFESEVGMMEKLLDDFTSMHNEFINDWANAMSTGDTTSIERMAADYYVAFFKSGNEKPLYFTREEAISGMKQSVTHFLGAEKKFENRVIRLRDEGNAVVFYEQLIVRDEKVLARLFTIENWNLDNGRWVVKRKIEEAI</sequence>
<dbReference type="EMBL" id="JBJOSA010000033">
    <property type="protein sequence ID" value="MFL8939217.1"/>
    <property type="molecule type" value="Genomic_DNA"/>
</dbReference>
<evidence type="ECO:0000256" key="1">
    <source>
        <dbReference type="SAM" id="Phobius"/>
    </source>
</evidence>
<protein>
    <recommendedName>
        <fullName evidence="4">DUF4440 domain-containing protein</fullName>
    </recommendedName>
</protein>
<proteinExistence type="predicted"/>
<keyword evidence="3" id="KW-1185">Reference proteome</keyword>
<accession>A0ABW8VV18</accession>